<name>A0A9D3RHM3_ANGAN</name>
<evidence type="ECO:0000256" key="2">
    <source>
        <dbReference type="SAM" id="SignalP"/>
    </source>
</evidence>
<protein>
    <recommendedName>
        <fullName evidence="5">Secreted protein</fullName>
    </recommendedName>
</protein>
<keyword evidence="4" id="KW-1185">Reference proteome</keyword>
<organism evidence="3 4">
    <name type="scientific">Anguilla anguilla</name>
    <name type="common">European freshwater eel</name>
    <name type="synonym">Muraena anguilla</name>
    <dbReference type="NCBI Taxonomy" id="7936"/>
    <lineage>
        <taxon>Eukaryota</taxon>
        <taxon>Metazoa</taxon>
        <taxon>Chordata</taxon>
        <taxon>Craniata</taxon>
        <taxon>Vertebrata</taxon>
        <taxon>Euteleostomi</taxon>
        <taxon>Actinopterygii</taxon>
        <taxon>Neopterygii</taxon>
        <taxon>Teleostei</taxon>
        <taxon>Anguilliformes</taxon>
        <taxon>Anguillidae</taxon>
        <taxon>Anguilla</taxon>
    </lineage>
</organism>
<gene>
    <name evidence="3" type="ORF">ANANG_G00311680</name>
</gene>
<evidence type="ECO:0000313" key="3">
    <source>
        <dbReference type="EMBL" id="KAG5830534.1"/>
    </source>
</evidence>
<feature type="chain" id="PRO_5038537477" description="Secreted protein" evidence="2">
    <location>
        <begin position="23"/>
        <end position="124"/>
    </location>
</feature>
<sequence length="124" mass="13778">MRGRSIFLLVVYALFQLEIAGCFSGDHGGFASAQERERRRWRSQWHLQERGFGFGPGRRGRHGAPSTTCPVPGSASCTPPPPPPPPTQRRGPTSARPPESWASASWPKPGMRWSWRTPRSQPST</sequence>
<evidence type="ECO:0000313" key="4">
    <source>
        <dbReference type="Proteomes" id="UP001044222"/>
    </source>
</evidence>
<dbReference type="EMBL" id="JAFIRN010000019">
    <property type="protein sequence ID" value="KAG5830534.1"/>
    <property type="molecule type" value="Genomic_DNA"/>
</dbReference>
<dbReference type="AlphaFoldDB" id="A0A9D3RHM3"/>
<feature type="compositionally biased region" description="Pro residues" evidence="1">
    <location>
        <begin position="78"/>
        <end position="87"/>
    </location>
</feature>
<evidence type="ECO:0000256" key="1">
    <source>
        <dbReference type="SAM" id="MobiDB-lite"/>
    </source>
</evidence>
<proteinExistence type="predicted"/>
<accession>A0A9D3RHM3</accession>
<keyword evidence="2" id="KW-0732">Signal</keyword>
<reference evidence="3" key="1">
    <citation type="submission" date="2021-01" db="EMBL/GenBank/DDBJ databases">
        <title>A chromosome-scale assembly of European eel, Anguilla anguilla.</title>
        <authorList>
            <person name="Henkel C."/>
            <person name="Jong-Raadsen S.A."/>
            <person name="Dufour S."/>
            <person name="Weltzien F.-A."/>
            <person name="Palstra A.P."/>
            <person name="Pelster B."/>
            <person name="Spaink H.P."/>
            <person name="Van Den Thillart G.E."/>
            <person name="Jansen H."/>
            <person name="Zahm M."/>
            <person name="Klopp C."/>
            <person name="Cedric C."/>
            <person name="Louis A."/>
            <person name="Berthelot C."/>
            <person name="Parey E."/>
            <person name="Roest Crollius H."/>
            <person name="Montfort J."/>
            <person name="Robinson-Rechavi M."/>
            <person name="Bucao C."/>
            <person name="Bouchez O."/>
            <person name="Gislard M."/>
            <person name="Lluch J."/>
            <person name="Milhes M."/>
            <person name="Lampietro C."/>
            <person name="Lopez Roques C."/>
            <person name="Donnadieu C."/>
            <person name="Braasch I."/>
            <person name="Desvignes T."/>
            <person name="Postlethwait J."/>
            <person name="Bobe J."/>
            <person name="Guiguen Y."/>
            <person name="Dirks R."/>
        </authorList>
    </citation>
    <scope>NUCLEOTIDE SEQUENCE</scope>
    <source>
        <strain evidence="3">Tag_6206</strain>
        <tissue evidence="3">Liver</tissue>
    </source>
</reference>
<feature type="signal peptide" evidence="2">
    <location>
        <begin position="1"/>
        <end position="22"/>
    </location>
</feature>
<comment type="caution">
    <text evidence="3">The sequence shown here is derived from an EMBL/GenBank/DDBJ whole genome shotgun (WGS) entry which is preliminary data.</text>
</comment>
<dbReference type="Proteomes" id="UP001044222">
    <property type="component" value="Chromosome 19"/>
</dbReference>
<feature type="region of interest" description="Disordered" evidence="1">
    <location>
        <begin position="51"/>
        <end position="124"/>
    </location>
</feature>
<evidence type="ECO:0008006" key="5">
    <source>
        <dbReference type="Google" id="ProtNLM"/>
    </source>
</evidence>